<keyword evidence="2 5" id="KW-0378">Hydrolase</keyword>
<feature type="domain" description="UvrD-like helicase ATP-binding" evidence="7">
    <location>
        <begin position="203"/>
        <end position="602"/>
    </location>
</feature>
<protein>
    <submittedName>
        <fullName evidence="8">DNA helicase-2 / ATP-dependent DNA helicase PcrA</fullName>
    </submittedName>
</protein>
<evidence type="ECO:0000256" key="6">
    <source>
        <dbReference type="SAM" id="Coils"/>
    </source>
</evidence>
<dbReference type="GO" id="GO:0005524">
    <property type="term" value="F:ATP binding"/>
    <property type="evidence" value="ECO:0007669"/>
    <property type="project" value="UniProtKB-UniRule"/>
</dbReference>
<sequence>MENNELIFEKEKLHETKKWLLEEIPKLEDKNENIKNRIASLTKGGVMANHNDLQANNIRQDAVLKNIQNYTEAIDKPYFARIDFREYMKEKESFYIGKFSIGDWETGDQKVIDWREPLADLYYSGTQGWTEYRAPIGIIEGELSLKRKFRYKENDIEDIFDEGINDIIIRNSGIEDENALIDEFLKITLEESTGSKLKDVVATIQKEQNDIIRAPKTQPIIVQGSAGSGKTTVALHRLAYLIYRYNKTLNPEDILVIAPNKVFLDYISDVLPSLGAMEVKQKTFEEIAVEALKLKGKVINKDKKLAQVLEMNDEEEKKLITSSSKVKNSLAFKTMLDRYIKLIQIEQAKIDSIIVKDEELVDGKEIRRLFLKDLMHLPVNKRKDEIKRYITLRLKDRIENAIEKLEMKYDGEIFKIKREMVDNEERRKIIIKTYDERDKKKELLKKNSKKAVEEYFKAWKSLDSKTIYSRFFEDEAMFSIATDDRIPEELYKYMKEKLKNDIESKVVDSDDLAPMLYLKFKLEEVPENYKFSHLVVDEAQDYGFIQMEILKYMAKGESLTIVGDIGQGIYYYKGIDTWSKVIELVFNNNAVYTPLTQSYRSTVEIINFANKVLAKQENSLKPAMPVLRHGMEPEIHEFKNNSEFTTELDKIVDNIKNNGKQSTAVICRTQKECKTIYNYMKKNSKHTWNLIKDNDSIISMENIIIPSYMTKGLEFDASIVYNCNNINYGDNNLDKKLLYVVLTRALHYEYIFFNGICSELVK</sequence>
<keyword evidence="3 5" id="KW-0347">Helicase</keyword>
<dbReference type="STRING" id="84698.SAMN04488528_100670"/>
<dbReference type="SUPFAM" id="SSF52540">
    <property type="entry name" value="P-loop containing nucleoside triphosphate hydrolases"/>
    <property type="match status" value="1"/>
</dbReference>
<organism evidence="8 9">
    <name type="scientific">Clostridium frigidicarnis</name>
    <dbReference type="NCBI Taxonomy" id="84698"/>
    <lineage>
        <taxon>Bacteria</taxon>
        <taxon>Bacillati</taxon>
        <taxon>Bacillota</taxon>
        <taxon>Clostridia</taxon>
        <taxon>Eubacteriales</taxon>
        <taxon>Clostridiaceae</taxon>
        <taxon>Clostridium</taxon>
    </lineage>
</organism>
<dbReference type="Gene3D" id="3.40.50.300">
    <property type="entry name" value="P-loop containing nucleotide triphosphate hydrolases"/>
    <property type="match status" value="3"/>
</dbReference>
<keyword evidence="6" id="KW-0175">Coiled coil</keyword>
<keyword evidence="9" id="KW-1185">Reference proteome</keyword>
<dbReference type="PROSITE" id="PS51198">
    <property type="entry name" value="UVRD_HELICASE_ATP_BIND"/>
    <property type="match status" value="1"/>
</dbReference>
<evidence type="ECO:0000256" key="1">
    <source>
        <dbReference type="ARBA" id="ARBA00022741"/>
    </source>
</evidence>
<dbReference type="EMBL" id="FOKI01000006">
    <property type="protein sequence ID" value="SFA92296.1"/>
    <property type="molecule type" value="Genomic_DNA"/>
</dbReference>
<dbReference type="GO" id="GO:0043138">
    <property type="term" value="F:3'-5' DNA helicase activity"/>
    <property type="evidence" value="ECO:0007669"/>
    <property type="project" value="TreeGrafter"/>
</dbReference>
<dbReference type="GO" id="GO:0003677">
    <property type="term" value="F:DNA binding"/>
    <property type="evidence" value="ECO:0007669"/>
    <property type="project" value="InterPro"/>
</dbReference>
<dbReference type="GO" id="GO:0016787">
    <property type="term" value="F:hydrolase activity"/>
    <property type="evidence" value="ECO:0007669"/>
    <property type="project" value="UniProtKB-UniRule"/>
</dbReference>
<dbReference type="PANTHER" id="PTHR11070:SF17">
    <property type="entry name" value="DNA HELICASE IV"/>
    <property type="match status" value="1"/>
</dbReference>
<feature type="coiled-coil region" evidence="6">
    <location>
        <begin position="17"/>
        <end position="44"/>
    </location>
</feature>
<dbReference type="NCBIfam" id="NF041464">
    <property type="entry name" value="HelD_BACSU"/>
    <property type="match status" value="1"/>
</dbReference>
<reference evidence="8 9" key="1">
    <citation type="submission" date="2016-10" db="EMBL/GenBank/DDBJ databases">
        <authorList>
            <person name="de Groot N.N."/>
        </authorList>
    </citation>
    <scope>NUCLEOTIDE SEQUENCE [LARGE SCALE GENOMIC DNA]</scope>
    <source>
        <strain evidence="8 9">DSM 12271</strain>
    </source>
</reference>
<keyword evidence="1 5" id="KW-0547">Nucleotide-binding</keyword>
<evidence type="ECO:0000256" key="2">
    <source>
        <dbReference type="ARBA" id="ARBA00022801"/>
    </source>
</evidence>
<dbReference type="Proteomes" id="UP000198619">
    <property type="component" value="Unassembled WGS sequence"/>
</dbReference>
<dbReference type="PANTHER" id="PTHR11070">
    <property type="entry name" value="UVRD / RECB / PCRA DNA HELICASE FAMILY MEMBER"/>
    <property type="match status" value="1"/>
</dbReference>
<dbReference type="InterPro" id="IPR000212">
    <property type="entry name" value="DNA_helicase_UvrD/REP"/>
</dbReference>
<evidence type="ECO:0000256" key="4">
    <source>
        <dbReference type="ARBA" id="ARBA00022840"/>
    </source>
</evidence>
<keyword evidence="4 5" id="KW-0067">ATP-binding</keyword>
<gene>
    <name evidence="8" type="ORF">SAMN04488528_100670</name>
</gene>
<evidence type="ECO:0000313" key="8">
    <source>
        <dbReference type="EMBL" id="SFA92296.1"/>
    </source>
</evidence>
<dbReference type="GO" id="GO:0005829">
    <property type="term" value="C:cytosol"/>
    <property type="evidence" value="ECO:0007669"/>
    <property type="project" value="TreeGrafter"/>
</dbReference>
<evidence type="ECO:0000256" key="5">
    <source>
        <dbReference type="PROSITE-ProRule" id="PRU00560"/>
    </source>
</evidence>
<proteinExistence type="predicted"/>
<dbReference type="InterPro" id="IPR014016">
    <property type="entry name" value="UvrD-like_ATP-bd"/>
</dbReference>
<evidence type="ECO:0000313" key="9">
    <source>
        <dbReference type="Proteomes" id="UP000198619"/>
    </source>
</evidence>
<evidence type="ECO:0000256" key="3">
    <source>
        <dbReference type="ARBA" id="ARBA00022806"/>
    </source>
</evidence>
<dbReference type="AlphaFoldDB" id="A0A1I0WW79"/>
<dbReference type="InterPro" id="IPR027417">
    <property type="entry name" value="P-loop_NTPase"/>
</dbReference>
<dbReference type="OrthoDB" id="9787585at2"/>
<accession>A0A1I0WW79</accession>
<dbReference type="RefSeq" id="WP_090039464.1">
    <property type="nucleotide sequence ID" value="NZ_FOKI01000006.1"/>
</dbReference>
<feature type="binding site" evidence="5">
    <location>
        <begin position="224"/>
        <end position="231"/>
    </location>
    <ligand>
        <name>ATP</name>
        <dbReference type="ChEBI" id="CHEBI:30616"/>
    </ligand>
</feature>
<dbReference type="Pfam" id="PF00580">
    <property type="entry name" value="UvrD-helicase"/>
    <property type="match status" value="1"/>
</dbReference>
<name>A0A1I0WW79_9CLOT</name>
<evidence type="ECO:0000259" key="7">
    <source>
        <dbReference type="PROSITE" id="PS51198"/>
    </source>
</evidence>
<dbReference type="GO" id="GO:0000725">
    <property type="term" value="P:recombinational repair"/>
    <property type="evidence" value="ECO:0007669"/>
    <property type="project" value="TreeGrafter"/>
</dbReference>
<dbReference type="InterPro" id="IPR048228">
    <property type="entry name" value="HelD_bacillota"/>
</dbReference>